<gene>
    <name evidence="1" type="ORF">PEV8663_01879</name>
</gene>
<accession>A0A238KAG0</accession>
<evidence type="ECO:0000313" key="1">
    <source>
        <dbReference type="EMBL" id="SMX39795.1"/>
    </source>
</evidence>
<dbReference type="Proteomes" id="UP000220836">
    <property type="component" value="Unassembled WGS sequence"/>
</dbReference>
<protein>
    <recommendedName>
        <fullName evidence="3">Lipoprotein</fullName>
    </recommendedName>
</protein>
<sequence length="137" mass="15160">MKLHSQIMRSWLLFLLFVLGACDAAGPGFKSSSKIERSIEGTKFALRRQGDVVEAIRLSPEFLPKFTEVARKAAIVAQLETGCAAKWVDGDPALLRIGMSCNGARPPKKPSRRKSLYCDIEELYGRGNSYAGHMICR</sequence>
<evidence type="ECO:0000313" key="2">
    <source>
        <dbReference type="Proteomes" id="UP000220836"/>
    </source>
</evidence>
<keyword evidence="2" id="KW-1185">Reference proteome</keyword>
<dbReference type="PROSITE" id="PS51257">
    <property type="entry name" value="PROKAR_LIPOPROTEIN"/>
    <property type="match status" value="1"/>
</dbReference>
<evidence type="ECO:0008006" key="3">
    <source>
        <dbReference type="Google" id="ProtNLM"/>
    </source>
</evidence>
<proteinExistence type="predicted"/>
<organism evidence="1 2">
    <name type="scientific">Pelagimonas varians</name>
    <dbReference type="NCBI Taxonomy" id="696760"/>
    <lineage>
        <taxon>Bacteria</taxon>
        <taxon>Pseudomonadati</taxon>
        <taxon>Pseudomonadota</taxon>
        <taxon>Alphaproteobacteria</taxon>
        <taxon>Rhodobacterales</taxon>
        <taxon>Roseobacteraceae</taxon>
        <taxon>Pelagimonas</taxon>
    </lineage>
</organism>
<reference evidence="1 2" key="1">
    <citation type="submission" date="2017-05" db="EMBL/GenBank/DDBJ databases">
        <authorList>
            <person name="Song R."/>
            <person name="Chenine A.L."/>
            <person name="Ruprecht R.M."/>
        </authorList>
    </citation>
    <scope>NUCLEOTIDE SEQUENCE [LARGE SCALE GENOMIC DNA]</scope>
    <source>
        <strain evidence="1 2">CECT 8663</strain>
    </source>
</reference>
<name>A0A238KAG0_9RHOB</name>
<dbReference type="AlphaFoldDB" id="A0A238KAG0"/>
<dbReference type="EMBL" id="FXYH01000005">
    <property type="protein sequence ID" value="SMX39795.1"/>
    <property type="molecule type" value="Genomic_DNA"/>
</dbReference>